<evidence type="ECO:0008006" key="12">
    <source>
        <dbReference type="Google" id="ProtNLM"/>
    </source>
</evidence>
<evidence type="ECO:0000256" key="4">
    <source>
        <dbReference type="ARBA" id="ARBA00022801"/>
    </source>
</evidence>
<evidence type="ECO:0000259" key="9">
    <source>
        <dbReference type="PROSITE" id="PS50208"/>
    </source>
</evidence>
<evidence type="ECO:0000259" key="8">
    <source>
        <dbReference type="PROSITE" id="PS50207"/>
    </source>
</evidence>
<protein>
    <recommendedName>
        <fullName evidence="12">Caspase family p20 domain-containing protein</fullName>
    </recommendedName>
</protein>
<evidence type="ECO:0000256" key="5">
    <source>
        <dbReference type="RuleBase" id="RU003971"/>
    </source>
</evidence>
<dbReference type="Proteomes" id="UP001627154">
    <property type="component" value="Unassembled WGS sequence"/>
</dbReference>
<dbReference type="EMBL" id="JBJJXI010000032">
    <property type="protein sequence ID" value="KAL3403131.1"/>
    <property type="molecule type" value="Genomic_DNA"/>
</dbReference>
<feature type="compositionally biased region" description="Polar residues" evidence="7">
    <location>
        <begin position="23"/>
        <end position="39"/>
    </location>
</feature>
<evidence type="ECO:0000256" key="2">
    <source>
        <dbReference type="ARBA" id="ARBA00022670"/>
    </source>
</evidence>
<dbReference type="PRINTS" id="PR00376">
    <property type="entry name" value="IL1BCENZYME"/>
</dbReference>
<organism evidence="10 11">
    <name type="scientific">Trichogramma kaykai</name>
    <dbReference type="NCBI Taxonomy" id="54128"/>
    <lineage>
        <taxon>Eukaryota</taxon>
        <taxon>Metazoa</taxon>
        <taxon>Ecdysozoa</taxon>
        <taxon>Arthropoda</taxon>
        <taxon>Hexapoda</taxon>
        <taxon>Insecta</taxon>
        <taxon>Pterygota</taxon>
        <taxon>Neoptera</taxon>
        <taxon>Endopterygota</taxon>
        <taxon>Hymenoptera</taxon>
        <taxon>Apocrita</taxon>
        <taxon>Proctotrupomorpha</taxon>
        <taxon>Chalcidoidea</taxon>
        <taxon>Trichogrammatidae</taxon>
        <taxon>Trichogramma</taxon>
    </lineage>
</organism>
<feature type="coiled-coil region" evidence="6">
    <location>
        <begin position="411"/>
        <end position="492"/>
    </location>
</feature>
<sequence>MEQINLVESLQSLEMNVIERPETPSTENSDCNSLNSSEEGSSREDNFHEKIQTVKDPLIINVKKATKFRDRPEINHLGVYPMRSNPRGLVLIIANNCYTEEKDSRPSAEHDETNLRKLFTDMGFKVITHFDLTGEDILNKVQEFSKLPELRRVDSAFVIISSHGSGQIGHQETEILGIDYSSNDYKRVVCTNIMNYFTSENCVNLTGKPKIFIFQTCRGKNVQVAIPRCKTDAATTPKRQTANRYVHSSESLRNYEDMLIVYSTIPGYVSYRDEYNGSWFIQILCEVFMNYAYKIHVQELFNMIDLRLKTVRTFKDNCQTPSVTSQGFNKYCFLNPGLFDDKKHFNGDTSKMDITFKCCPHRKANIHVCFECESVYHKKCAQRIGSITTTGKVKALCCSANLQAHSNEVDNRSFNETVDELKKVLAELKTEKEILKQQMPNIRNKDDNLIYTEANSKPEILKENEHLKQKVQQLTERNNELLTEKLDKKKKKCHWVKRKFGRVLKRQRIRTSNVVEPQDI</sequence>
<dbReference type="InterPro" id="IPR029030">
    <property type="entry name" value="Caspase-like_dom_sf"/>
</dbReference>
<keyword evidence="11" id="KW-1185">Reference proteome</keyword>
<evidence type="ECO:0000256" key="1">
    <source>
        <dbReference type="ARBA" id="ARBA00010134"/>
    </source>
</evidence>
<evidence type="ECO:0000256" key="7">
    <source>
        <dbReference type="SAM" id="MobiDB-lite"/>
    </source>
</evidence>
<name>A0ABD2XCC4_9HYME</name>
<dbReference type="SUPFAM" id="SSF52129">
    <property type="entry name" value="Caspase-like"/>
    <property type="match status" value="1"/>
</dbReference>
<dbReference type="Pfam" id="PF00656">
    <property type="entry name" value="Peptidase_C14"/>
    <property type="match status" value="1"/>
</dbReference>
<dbReference type="AlphaFoldDB" id="A0ABD2XCC4"/>
<keyword evidence="4" id="KW-0378">Hydrolase</keyword>
<evidence type="ECO:0000313" key="11">
    <source>
        <dbReference type="Proteomes" id="UP001627154"/>
    </source>
</evidence>
<dbReference type="PROSITE" id="PS50207">
    <property type="entry name" value="CASPASE_P10"/>
    <property type="match status" value="1"/>
</dbReference>
<dbReference type="InterPro" id="IPR002138">
    <property type="entry name" value="Pept_C14_p10"/>
</dbReference>
<dbReference type="SMART" id="SM00115">
    <property type="entry name" value="CASc"/>
    <property type="match status" value="1"/>
</dbReference>
<keyword evidence="2" id="KW-0645">Protease</keyword>
<dbReference type="PROSITE" id="PS50208">
    <property type="entry name" value="CASPASE_P20"/>
    <property type="match status" value="1"/>
</dbReference>
<evidence type="ECO:0000256" key="3">
    <source>
        <dbReference type="ARBA" id="ARBA00022703"/>
    </source>
</evidence>
<dbReference type="InterPro" id="IPR001309">
    <property type="entry name" value="Pept_C14_p20"/>
</dbReference>
<comment type="caution">
    <text evidence="10">The sequence shown here is derived from an EMBL/GenBank/DDBJ whole genome shotgun (WGS) entry which is preliminary data.</text>
</comment>
<dbReference type="Gene3D" id="3.40.50.1460">
    <property type="match status" value="1"/>
</dbReference>
<evidence type="ECO:0000313" key="10">
    <source>
        <dbReference type="EMBL" id="KAL3403131.1"/>
    </source>
</evidence>
<evidence type="ECO:0000256" key="6">
    <source>
        <dbReference type="SAM" id="Coils"/>
    </source>
</evidence>
<comment type="similarity">
    <text evidence="1 5">Belongs to the peptidase C14A family.</text>
</comment>
<reference evidence="10 11" key="1">
    <citation type="journal article" date="2024" name="bioRxiv">
        <title>A reference genome for Trichogramma kaykai: A tiny desert-dwelling parasitoid wasp with competing sex-ratio distorters.</title>
        <authorList>
            <person name="Culotta J."/>
            <person name="Lindsey A.R."/>
        </authorList>
    </citation>
    <scope>NUCLEOTIDE SEQUENCE [LARGE SCALE GENOMIC DNA]</scope>
    <source>
        <strain evidence="10 11">KSX58</strain>
    </source>
</reference>
<keyword evidence="6" id="KW-0175">Coiled coil</keyword>
<dbReference type="GO" id="GO:0006915">
    <property type="term" value="P:apoptotic process"/>
    <property type="evidence" value="ECO:0007669"/>
    <property type="project" value="UniProtKB-KW"/>
</dbReference>
<dbReference type="PANTHER" id="PTHR47901:SF8">
    <property type="entry name" value="CASPASE-3"/>
    <property type="match status" value="1"/>
</dbReference>
<feature type="domain" description="Caspase family p10" evidence="8">
    <location>
        <begin position="248"/>
        <end position="336"/>
    </location>
</feature>
<dbReference type="GO" id="GO:0008233">
    <property type="term" value="F:peptidase activity"/>
    <property type="evidence" value="ECO:0007669"/>
    <property type="project" value="UniProtKB-KW"/>
</dbReference>
<proteinExistence type="inferred from homology"/>
<dbReference type="InterPro" id="IPR011600">
    <property type="entry name" value="Pept_C14_caspase"/>
</dbReference>
<feature type="domain" description="Caspase family p20" evidence="9">
    <location>
        <begin position="86"/>
        <end position="221"/>
    </location>
</feature>
<keyword evidence="3" id="KW-0053">Apoptosis</keyword>
<dbReference type="InterPro" id="IPR002398">
    <property type="entry name" value="Pept_C14"/>
</dbReference>
<dbReference type="PANTHER" id="PTHR47901">
    <property type="entry name" value="CASPASE RECRUITMENT DOMAIN-CONTAINING PROTEIN 18"/>
    <property type="match status" value="1"/>
</dbReference>
<feature type="region of interest" description="Disordered" evidence="7">
    <location>
        <begin position="20"/>
        <end position="48"/>
    </location>
</feature>
<dbReference type="InterPro" id="IPR015917">
    <property type="entry name" value="Pept_C14A"/>
</dbReference>
<gene>
    <name evidence="10" type="ORF">TKK_004259</name>
</gene>
<dbReference type="GO" id="GO:0006508">
    <property type="term" value="P:proteolysis"/>
    <property type="evidence" value="ECO:0007669"/>
    <property type="project" value="UniProtKB-KW"/>
</dbReference>
<accession>A0ABD2XCC4</accession>